<evidence type="ECO:0000313" key="3">
    <source>
        <dbReference type="EMBL" id="TDQ49149.1"/>
    </source>
</evidence>
<keyword evidence="4" id="KW-1185">Reference proteome</keyword>
<feature type="signal peptide" evidence="1">
    <location>
        <begin position="1"/>
        <end position="22"/>
    </location>
</feature>
<gene>
    <name evidence="3" type="ORF">EV696_105123</name>
</gene>
<dbReference type="Gene3D" id="3.40.710.10">
    <property type="entry name" value="DD-peptidase/beta-lactamase superfamily"/>
    <property type="match status" value="1"/>
</dbReference>
<dbReference type="Proteomes" id="UP000295375">
    <property type="component" value="Unassembled WGS sequence"/>
</dbReference>
<reference evidence="3 4" key="1">
    <citation type="submission" date="2019-03" db="EMBL/GenBank/DDBJ databases">
        <title>Genomic Encyclopedia of Type Strains, Phase IV (KMG-IV): sequencing the most valuable type-strain genomes for metagenomic binning, comparative biology and taxonomic classification.</title>
        <authorList>
            <person name="Goeker M."/>
        </authorList>
    </citation>
    <scope>NUCLEOTIDE SEQUENCE [LARGE SCALE GENOMIC DNA]</scope>
    <source>
        <strain evidence="3 4">DSM 103792</strain>
    </source>
</reference>
<dbReference type="InterPro" id="IPR012338">
    <property type="entry name" value="Beta-lactam/transpept-like"/>
</dbReference>
<dbReference type="Pfam" id="PF00144">
    <property type="entry name" value="Beta-lactamase"/>
    <property type="match status" value="1"/>
</dbReference>
<feature type="chain" id="PRO_5020282115" evidence="1">
    <location>
        <begin position="23"/>
        <end position="488"/>
    </location>
</feature>
<dbReference type="PANTHER" id="PTHR46825">
    <property type="entry name" value="D-ALANYL-D-ALANINE-CARBOXYPEPTIDASE/ENDOPEPTIDASE AMPH"/>
    <property type="match status" value="1"/>
</dbReference>
<feature type="domain" description="Beta-lactamase-related" evidence="2">
    <location>
        <begin position="55"/>
        <end position="373"/>
    </location>
</feature>
<protein>
    <submittedName>
        <fullName evidence="3">CubicO group peptidase (Beta-lactamase class C family)</fullName>
    </submittedName>
</protein>
<dbReference type="OrthoDB" id="5705574at2"/>
<dbReference type="PANTHER" id="PTHR46825:SF12">
    <property type="entry name" value="PENICILLIN-BINDING PROTEIN 4"/>
    <property type="match status" value="1"/>
</dbReference>
<evidence type="ECO:0000256" key="1">
    <source>
        <dbReference type="SAM" id="SignalP"/>
    </source>
</evidence>
<name>A0A4R6UTG0_9GAMM</name>
<dbReference type="SUPFAM" id="SSF56601">
    <property type="entry name" value="beta-lactamase/transpeptidase-like"/>
    <property type="match status" value="1"/>
</dbReference>
<comment type="caution">
    <text evidence="3">The sequence shown here is derived from an EMBL/GenBank/DDBJ whole genome shotgun (WGS) entry which is preliminary data.</text>
</comment>
<proteinExistence type="predicted"/>
<accession>A0A4R6UTG0</accession>
<dbReference type="EMBL" id="SNYM01000005">
    <property type="protein sequence ID" value="TDQ49149.1"/>
    <property type="molecule type" value="Genomic_DNA"/>
</dbReference>
<organism evidence="3 4">
    <name type="scientific">Permianibacter aggregans</name>
    <dbReference type="NCBI Taxonomy" id="1510150"/>
    <lineage>
        <taxon>Bacteria</taxon>
        <taxon>Pseudomonadati</taxon>
        <taxon>Pseudomonadota</taxon>
        <taxon>Gammaproteobacteria</taxon>
        <taxon>Pseudomonadales</taxon>
        <taxon>Pseudomonadaceae</taxon>
        <taxon>Permianibacter</taxon>
    </lineage>
</organism>
<dbReference type="InterPro" id="IPR050491">
    <property type="entry name" value="AmpC-like"/>
</dbReference>
<evidence type="ECO:0000259" key="2">
    <source>
        <dbReference type="Pfam" id="PF00144"/>
    </source>
</evidence>
<evidence type="ECO:0000313" key="4">
    <source>
        <dbReference type="Proteomes" id="UP000295375"/>
    </source>
</evidence>
<dbReference type="AlphaFoldDB" id="A0A4R6UTG0"/>
<dbReference type="InterPro" id="IPR001466">
    <property type="entry name" value="Beta-lactam-related"/>
</dbReference>
<dbReference type="RefSeq" id="WP_133589512.1">
    <property type="nucleotide sequence ID" value="NZ_CP037953.1"/>
</dbReference>
<sequence>MNERMIPLALFLSCVVSTTALAENKPDKTQHQKKLENHLLPAIIFADQPIHPWSIQQRMSRYRVPGVSIALINDGTVEWVNSYGSPSAKGDQALTPSARFQAASISKWVTAIGALKLVEQKSLKLEQSVNTYLKNWTLRNADGSANSDVTLKQLLSHQGGVSVRSFAGYAVDSTLPSARQILEGRAPANSAPIRVIHEPGIEYRYSGGGYQVTQQLIEEISGQSFARYMQENVLHAANMRHSSYQLSLQPQDGLPVACGHEFNGAPVPDCGRIYPELAAAWLWSTPSDLANLAIALIDSVKRKPNALLSSEMARAHLTPAIGNMGLGAGVHGEGQALHFDHSGWTHGFRSYLVVYPYLGKGIVVMANANGGHELISEVVRAAAATYQWPDFAPKERPLARLNTEQLDQFAGTYRVQPHGFNLQISRVADHLQVNTPRGSHYNYFPVSTNRFVAIEDGSELHFSSDREAGTQTLTIWQMNAVRLSEHEP</sequence>
<keyword evidence="1" id="KW-0732">Signal</keyword>